<accession>A0A1Q9LFU5</accession>
<name>A0A1Q9LFU5_9PSEU</name>
<sequence length="132" mass="13963">MVLLAKSSVSHSPRAVRVWVSSMAALRVADAARTAQGRWVARVAAAANGASMARLSSWRGPDHEGPLRVQRVPAAAVVAEMSLPPRQRVTAMASAAPRPATAVGRRGQCRWSARRRASHASAAPPSSRPVTR</sequence>
<feature type="region of interest" description="Disordered" evidence="1">
    <location>
        <begin position="93"/>
        <end position="132"/>
    </location>
</feature>
<feature type="compositionally biased region" description="Low complexity" evidence="1">
    <location>
        <begin position="93"/>
        <end position="102"/>
    </location>
</feature>
<dbReference type="Proteomes" id="UP000186040">
    <property type="component" value="Unassembled WGS sequence"/>
</dbReference>
<keyword evidence="3" id="KW-1185">Reference proteome</keyword>
<dbReference type="AlphaFoldDB" id="A0A1Q9LFU5"/>
<evidence type="ECO:0000313" key="2">
    <source>
        <dbReference type="EMBL" id="OLR90917.1"/>
    </source>
</evidence>
<comment type="caution">
    <text evidence="2">The sequence shown here is derived from an EMBL/GenBank/DDBJ whole genome shotgun (WGS) entry which is preliminary data.</text>
</comment>
<protein>
    <submittedName>
        <fullName evidence="2">Uncharacterized protein</fullName>
    </submittedName>
</protein>
<gene>
    <name evidence="2" type="ORF">BJP25_30645</name>
</gene>
<organism evidence="2 3">
    <name type="scientific">Actinokineospora bangkokensis</name>
    <dbReference type="NCBI Taxonomy" id="1193682"/>
    <lineage>
        <taxon>Bacteria</taxon>
        <taxon>Bacillati</taxon>
        <taxon>Actinomycetota</taxon>
        <taxon>Actinomycetes</taxon>
        <taxon>Pseudonocardiales</taxon>
        <taxon>Pseudonocardiaceae</taxon>
        <taxon>Actinokineospora</taxon>
    </lineage>
</organism>
<proteinExistence type="predicted"/>
<evidence type="ECO:0000313" key="3">
    <source>
        <dbReference type="Proteomes" id="UP000186040"/>
    </source>
</evidence>
<evidence type="ECO:0000256" key="1">
    <source>
        <dbReference type="SAM" id="MobiDB-lite"/>
    </source>
</evidence>
<reference evidence="2 3" key="1">
    <citation type="submission" date="2016-10" db="EMBL/GenBank/DDBJ databases">
        <title>The Draft Genome Sequence of Actinokineospora bangkokensis 44EHWT reveals the biosynthetic pathway of antifungal compounds Thailandins with unusual extender unit butylmalonyl-CoA.</title>
        <authorList>
            <person name="Greule A."/>
            <person name="Intra B."/>
            <person name="Flemming S."/>
            <person name="Rommel M.G."/>
            <person name="Panbangred W."/>
            <person name="Bechthold A."/>
        </authorList>
    </citation>
    <scope>NUCLEOTIDE SEQUENCE [LARGE SCALE GENOMIC DNA]</scope>
    <source>
        <strain evidence="2 3">44EHW</strain>
    </source>
</reference>
<dbReference type="EMBL" id="MKQR01000026">
    <property type="protein sequence ID" value="OLR90917.1"/>
    <property type="molecule type" value="Genomic_DNA"/>
</dbReference>
<feature type="compositionally biased region" description="Low complexity" evidence="1">
    <location>
        <begin position="119"/>
        <end position="132"/>
    </location>
</feature>